<gene>
    <name evidence="3" type="ORF">Aca07nite_63030</name>
</gene>
<proteinExistence type="predicted"/>
<comment type="caution">
    <text evidence="3">The sequence shown here is derived from an EMBL/GenBank/DDBJ whole genome shotgun (WGS) entry which is preliminary data.</text>
</comment>
<feature type="compositionally biased region" description="Low complexity" evidence="1">
    <location>
        <begin position="574"/>
        <end position="594"/>
    </location>
</feature>
<organism evidence="3">
    <name type="scientific">Actinoplanes campanulatus</name>
    <dbReference type="NCBI Taxonomy" id="113559"/>
    <lineage>
        <taxon>Bacteria</taxon>
        <taxon>Bacillati</taxon>
        <taxon>Actinomycetota</taxon>
        <taxon>Actinomycetes</taxon>
        <taxon>Micromonosporales</taxon>
        <taxon>Micromonosporaceae</taxon>
        <taxon>Actinoplanes</taxon>
    </lineage>
</organism>
<accession>A0ABQ3WS55</accession>
<feature type="domain" description="DUF4132" evidence="2">
    <location>
        <begin position="828"/>
        <end position="1006"/>
    </location>
</feature>
<reference evidence="3" key="1">
    <citation type="submission" date="2021-01" db="EMBL/GenBank/DDBJ databases">
        <title>Whole genome shotgun sequence of Actinoplanes capillaceus NBRC 16408.</title>
        <authorList>
            <person name="Komaki H."/>
            <person name="Tamura T."/>
        </authorList>
    </citation>
    <scope>NUCLEOTIDE SEQUENCE [LARGE SCALE GENOMIC DNA]</scope>
    <source>
        <strain evidence="3">NBRC 16408</strain>
    </source>
</reference>
<feature type="compositionally biased region" description="Low complexity" evidence="1">
    <location>
        <begin position="547"/>
        <end position="563"/>
    </location>
</feature>
<evidence type="ECO:0000313" key="3">
    <source>
        <dbReference type="EMBL" id="GID49028.1"/>
    </source>
</evidence>
<evidence type="ECO:0000256" key="1">
    <source>
        <dbReference type="SAM" id="MobiDB-lite"/>
    </source>
</evidence>
<evidence type="ECO:0000259" key="2">
    <source>
        <dbReference type="Pfam" id="PF13569"/>
    </source>
</evidence>
<feature type="compositionally biased region" description="Polar residues" evidence="1">
    <location>
        <begin position="564"/>
        <end position="573"/>
    </location>
</feature>
<dbReference type="Pfam" id="PF13569">
    <property type="entry name" value="DUF4132"/>
    <property type="match status" value="1"/>
</dbReference>
<sequence>MPDEDAWALPEAWRRELRPRRDGPAVPGHEIPGDAVDRLLASLASPDVVQALQRVRDRAVIYDAELLAAGEAHLDGWRAPGGPGGEPDPRAAAAAALLTRPTIYEMGERLVHAWVSRFGLVFAVQAAGEMTRLVADGALWTIDPVPEKTYERLWRGEDLHDLARVARVLRAQLATATDSVYDEACRLLSGYRTSPVGRIVTSYLMPTQATWVEEDCAAAAAGWPGAPDRGEEFSWGDHRYLSDLLLLAVGTLEQLALLSGALAGRFHGFRDHSVVGTVLAAVGPAAAVVLLGDPFYRRLLRAHEDGWINRERLHPDAIRLLAEVPSDDAIRMVFREVVTLKPRPGLALRTKVLTRFPVRALRVLAELEAAEGHPVFTGILGFHLLTEPRLLPAVAGSLPAAARARAEEIVATGGAGIGAAWAEVLDNHERWDRPNLDSADELKKVISTLAAIPTEEALGQIVDRVKRRHFRPALLTAAKRDPGLALRVLAAKAADETVAELLHHHVLAYPQAVVETLPDLDDEARARVEAITGPARLPATTTITLVTGPATPGGPATSGPATSNGPVTSGSPDSGSPATSGPATSSPATSSGPALVAGSTVTPDVLAGPPRRADGRPMRATGLPEWLVLPILPVVTLRDGGGQLSPDAVRNLCGLVTASKIAAAHPGIAEVRAACERASLAAFAWAIFEQWKAAQYPARSTMAMVALAVLGDDDIVAPLVAHFAEWTGATMRVRTGMAVIAAIGTDTALTQLDRLARKAKSKGFRRFAAEHLDEVAAARGLRPEELADRIVPGLGLDADGRAVLDYGPRRFTVGYDEQLQPSVTDAHGTRLTRLPRPAAADDAELAAAAQRRFTELRKDLRAIAGERARALEEAMAMGRRWTSADFRRLFVDHPVHWQLTRRLVWAAFDGQGRVAATFRAAEDRTFADIDDKAWTLDPAATVGVAHPWHFGADGAGWAEVFADYTIIQPFPQVGRELCTLGDLDVDAAVGSTVESRRIYALTARGWRFGHGHGSLLRDWPGDVTIELVFGPGYHWQEPDLPQSLTGISGDLTALDPVGVSEVVRDVQSLLT</sequence>
<name>A0ABQ3WS55_9ACTN</name>
<feature type="region of interest" description="Disordered" evidence="1">
    <location>
        <begin position="541"/>
        <end position="618"/>
    </location>
</feature>
<dbReference type="InterPro" id="IPR025406">
    <property type="entry name" value="DUF4132"/>
</dbReference>
<dbReference type="EMBL" id="BOMF01000114">
    <property type="protein sequence ID" value="GID49028.1"/>
    <property type="molecule type" value="Genomic_DNA"/>
</dbReference>
<protein>
    <recommendedName>
        <fullName evidence="2">DUF4132 domain-containing protein</fullName>
    </recommendedName>
</protein>